<protein>
    <submittedName>
        <fullName evidence="2">Uncharacterized protein</fullName>
    </submittedName>
</protein>
<gene>
    <name evidence="2" type="ORF">HQN87_28115</name>
</gene>
<comment type="caution">
    <text evidence="2">The sequence shown here is derived from an EMBL/GenBank/DDBJ whole genome shotgun (WGS) entry which is preliminary data.</text>
</comment>
<evidence type="ECO:0000256" key="1">
    <source>
        <dbReference type="SAM" id="SignalP"/>
    </source>
</evidence>
<dbReference type="EMBL" id="JABMKX010000022">
    <property type="protein sequence ID" value="NQX49194.1"/>
    <property type="molecule type" value="Genomic_DNA"/>
</dbReference>
<proteinExistence type="predicted"/>
<organism evidence="2 3">
    <name type="scientific">Paenibacillus tritici</name>
    <dbReference type="NCBI Taxonomy" id="1873425"/>
    <lineage>
        <taxon>Bacteria</taxon>
        <taxon>Bacillati</taxon>
        <taxon>Bacillota</taxon>
        <taxon>Bacilli</taxon>
        <taxon>Bacillales</taxon>
        <taxon>Paenibacillaceae</taxon>
        <taxon>Paenibacillus</taxon>
    </lineage>
</organism>
<feature type="signal peptide" evidence="1">
    <location>
        <begin position="1"/>
        <end position="28"/>
    </location>
</feature>
<accession>A0ABX2DWV6</accession>
<keyword evidence="3" id="KW-1185">Reference proteome</keyword>
<evidence type="ECO:0000313" key="2">
    <source>
        <dbReference type="EMBL" id="NQX49194.1"/>
    </source>
</evidence>
<sequence>MFSKKIKQVTGVLMAGFLIGVTATLASAAPLRGPFINTPTYVVNNQYYRYTAWSEIDRTAANNMKSQTYINNQVEWEAVPAGYIGAQTALYKDGALVASSSPSYTDFPTYAHVATEINTYGYGNYSAKGVVYVYKGNGYDSFITNQTPAMAGGF</sequence>
<reference evidence="2 3" key="1">
    <citation type="submission" date="2020-05" db="EMBL/GenBank/DDBJ databases">
        <title>Paenibacillus glebae, sp. nov., Paenibacillus humi sp. nov., Paenibacillus pedi sp. nov., Paenibacillus terrestris sp. nov. and Paenibacillus terricola sp. nov., isolated from a forest top soil sample.</title>
        <authorList>
            <person name="Qi S."/>
            <person name="Carlier A."/>
            <person name="Cnockaert M."/>
            <person name="Vandamme P."/>
        </authorList>
    </citation>
    <scope>NUCLEOTIDE SEQUENCE [LARGE SCALE GENOMIC DNA]</scope>
    <source>
        <strain evidence="2 3">LMG 29502</strain>
    </source>
</reference>
<evidence type="ECO:0000313" key="3">
    <source>
        <dbReference type="Proteomes" id="UP000711047"/>
    </source>
</evidence>
<name>A0ABX2DWV6_9BACL</name>
<dbReference type="Proteomes" id="UP000711047">
    <property type="component" value="Unassembled WGS sequence"/>
</dbReference>
<dbReference type="RefSeq" id="WP_173140049.1">
    <property type="nucleotide sequence ID" value="NZ_JABMKX010000022.1"/>
</dbReference>
<keyword evidence="1" id="KW-0732">Signal</keyword>
<feature type="chain" id="PRO_5047269119" evidence="1">
    <location>
        <begin position="29"/>
        <end position="154"/>
    </location>
</feature>